<dbReference type="InterPro" id="IPR036397">
    <property type="entry name" value="RNaseH_sf"/>
</dbReference>
<dbReference type="InterPro" id="IPR015242">
    <property type="entry name" value="Ydc2_cat"/>
</dbReference>
<dbReference type="AlphaFoldDB" id="A0A9P6FZ94"/>
<sequence length="336" mass="38096">MRNLAWVELARDGRILRWSVEDLMAPAETDSSLPSNGIGPAVETPIEATEQTDLGATEPESKKRGAKAKYTLKIKTDSIAYNPREVALRVDRVMSNIVNSETLEGIVLEQQRFRSGGFHAVLDVTIKCSIIEGMIHTWVALWQQRWAQQHSNSVAGQYSREGEPIYIESVPPKAVGSWWSEEGNKVRDAWEVPSRKKRGAKNAELDKVSNQDIPETIESEVQKRPSPSSAYQAKKRRARAIVDSWINVEDKVETAHCSMQGIDQKMVPLKLVSRSNVDCPPELKEWYCMERKRDDLSDCLLQAVAWYEWKQRAIKEAIELSHKLENESNTPVKARS</sequence>
<accession>A0A9P6FZ94</accession>
<proteinExistence type="predicted"/>
<dbReference type="OrthoDB" id="5552842at2759"/>
<dbReference type="Proteomes" id="UP000780801">
    <property type="component" value="Unassembled WGS sequence"/>
</dbReference>
<evidence type="ECO:0000259" key="2">
    <source>
        <dbReference type="Pfam" id="PF09159"/>
    </source>
</evidence>
<reference evidence="3" key="1">
    <citation type="journal article" date="2020" name="Fungal Divers.">
        <title>Resolving the Mortierellaceae phylogeny through synthesis of multi-gene phylogenetics and phylogenomics.</title>
        <authorList>
            <person name="Vandepol N."/>
            <person name="Liber J."/>
            <person name="Desiro A."/>
            <person name="Na H."/>
            <person name="Kennedy M."/>
            <person name="Barry K."/>
            <person name="Grigoriev I.V."/>
            <person name="Miller A.N."/>
            <person name="O'Donnell K."/>
            <person name="Stajich J.E."/>
            <person name="Bonito G."/>
        </authorList>
    </citation>
    <scope>NUCLEOTIDE SEQUENCE</scope>
    <source>
        <strain evidence="3">KOD1015</strain>
    </source>
</reference>
<dbReference type="PANTHER" id="PTHR28072">
    <property type="entry name" value="CRUCIFORM CUTTING ENDONUCLEASE 1, MITOCHONDRIAL-RELATED"/>
    <property type="match status" value="1"/>
</dbReference>
<dbReference type="InterPro" id="IPR012337">
    <property type="entry name" value="RNaseH-like_sf"/>
</dbReference>
<dbReference type="GO" id="GO:0004520">
    <property type="term" value="F:DNA endonuclease activity"/>
    <property type="evidence" value="ECO:0007669"/>
    <property type="project" value="TreeGrafter"/>
</dbReference>
<dbReference type="Gene3D" id="3.30.420.10">
    <property type="entry name" value="Ribonuclease H-like superfamily/Ribonuclease H"/>
    <property type="match status" value="1"/>
</dbReference>
<keyword evidence="4" id="KW-1185">Reference proteome</keyword>
<comment type="caution">
    <text evidence="3">The sequence shown here is derived from an EMBL/GenBank/DDBJ whole genome shotgun (WGS) entry which is preliminary data.</text>
</comment>
<dbReference type="GO" id="GO:0070336">
    <property type="term" value="F:flap-structured DNA binding"/>
    <property type="evidence" value="ECO:0007669"/>
    <property type="project" value="TreeGrafter"/>
</dbReference>
<dbReference type="SUPFAM" id="SSF53098">
    <property type="entry name" value="Ribonuclease H-like"/>
    <property type="match status" value="1"/>
</dbReference>
<evidence type="ECO:0000313" key="4">
    <source>
        <dbReference type="Proteomes" id="UP000780801"/>
    </source>
</evidence>
<evidence type="ECO:0000313" key="3">
    <source>
        <dbReference type="EMBL" id="KAF9584323.1"/>
    </source>
</evidence>
<feature type="domain" description="Mitochondrial resolvase Ydc2 catalytic" evidence="2">
    <location>
        <begin position="65"/>
        <end position="312"/>
    </location>
</feature>
<protein>
    <recommendedName>
        <fullName evidence="2">Mitochondrial resolvase Ydc2 catalytic domain-containing protein</fullName>
    </recommendedName>
</protein>
<dbReference type="Pfam" id="PF09159">
    <property type="entry name" value="Ydc2-catalyt"/>
    <property type="match status" value="1"/>
</dbReference>
<evidence type="ECO:0000256" key="1">
    <source>
        <dbReference type="SAM" id="MobiDB-lite"/>
    </source>
</evidence>
<dbReference type="EMBL" id="JAABOA010000444">
    <property type="protein sequence ID" value="KAF9584323.1"/>
    <property type="molecule type" value="Genomic_DNA"/>
</dbReference>
<name>A0A9P6FZ94_9FUNG</name>
<dbReference type="GO" id="GO:0000402">
    <property type="term" value="F:crossed form four-way junction DNA binding"/>
    <property type="evidence" value="ECO:0007669"/>
    <property type="project" value="TreeGrafter"/>
</dbReference>
<dbReference type="PANTHER" id="PTHR28072:SF1">
    <property type="entry name" value="CRUCIFORM CUTTING ENDONUCLEASE 1, MITOCHONDRIAL-RELATED"/>
    <property type="match status" value="1"/>
</dbReference>
<dbReference type="GO" id="GO:0005739">
    <property type="term" value="C:mitochondrion"/>
    <property type="evidence" value="ECO:0007669"/>
    <property type="project" value="TreeGrafter"/>
</dbReference>
<gene>
    <name evidence="3" type="ORF">BGW38_006864</name>
</gene>
<organism evidence="3 4">
    <name type="scientific">Lunasporangiospora selenospora</name>
    <dbReference type="NCBI Taxonomy" id="979761"/>
    <lineage>
        <taxon>Eukaryota</taxon>
        <taxon>Fungi</taxon>
        <taxon>Fungi incertae sedis</taxon>
        <taxon>Mucoromycota</taxon>
        <taxon>Mortierellomycotina</taxon>
        <taxon>Mortierellomycetes</taxon>
        <taxon>Mortierellales</taxon>
        <taxon>Mortierellaceae</taxon>
        <taxon>Lunasporangiospora</taxon>
    </lineage>
</organism>
<feature type="region of interest" description="Disordered" evidence="1">
    <location>
        <begin position="28"/>
        <end position="62"/>
    </location>
</feature>
<dbReference type="GO" id="GO:0000403">
    <property type="term" value="F:Y-form DNA binding"/>
    <property type="evidence" value="ECO:0007669"/>
    <property type="project" value="TreeGrafter"/>
</dbReference>
<dbReference type="InterPro" id="IPR039197">
    <property type="entry name" value="Mrs1/Cce1"/>
</dbReference>